<sequence>MSKKIGSELISRRTMLRTAVSAGAAALAAPALAQSAIDDLINAPRRGGWDDQFDARSSSSASVSTNNPVLGPSGPGNIQTA</sequence>
<reference evidence="3 4" key="1">
    <citation type="submission" date="2019-11" db="EMBL/GenBank/DDBJ databases">
        <title>Genome analysis of Rhizobacterium cereale a novel genus and species isolated from maize roots in North Spain.</title>
        <authorList>
            <person name="Menendez E."/>
            <person name="Flores-Felix J.D."/>
            <person name="Ramirez-Bahena M.-H."/>
            <person name="Igual J.M."/>
            <person name="Garcia-Fraile P."/>
            <person name="Peix A."/>
            <person name="Velazquez E."/>
        </authorList>
    </citation>
    <scope>NUCLEOTIDE SEQUENCE [LARGE SCALE GENOMIC DNA]</scope>
    <source>
        <strain evidence="3 4">RZME27</strain>
    </source>
</reference>
<name>A0A6A8AGQ4_9HYPH</name>
<evidence type="ECO:0000256" key="2">
    <source>
        <dbReference type="SAM" id="SignalP"/>
    </source>
</evidence>
<accession>A0A6A8AGQ4</accession>
<comment type="caution">
    <text evidence="3">The sequence shown here is derived from an EMBL/GenBank/DDBJ whole genome shotgun (WGS) entry which is preliminary data.</text>
</comment>
<gene>
    <name evidence="3" type="ORF">GAO09_20445</name>
</gene>
<keyword evidence="4" id="KW-1185">Reference proteome</keyword>
<evidence type="ECO:0000313" key="3">
    <source>
        <dbReference type="EMBL" id="MQY48406.1"/>
    </source>
</evidence>
<keyword evidence="2" id="KW-0732">Signal</keyword>
<feature type="region of interest" description="Disordered" evidence="1">
    <location>
        <begin position="43"/>
        <end position="81"/>
    </location>
</feature>
<feature type="non-terminal residue" evidence="3">
    <location>
        <position position="81"/>
    </location>
</feature>
<dbReference type="EMBL" id="WIXI01000048">
    <property type="protein sequence ID" value="MQY48406.1"/>
    <property type="molecule type" value="Genomic_DNA"/>
</dbReference>
<feature type="chain" id="PRO_5025628078" evidence="2">
    <location>
        <begin position="34"/>
        <end position="81"/>
    </location>
</feature>
<organism evidence="3 4">
    <name type="scientific">Endobacterium cereale</name>
    <dbReference type="NCBI Taxonomy" id="2663029"/>
    <lineage>
        <taxon>Bacteria</taxon>
        <taxon>Pseudomonadati</taxon>
        <taxon>Pseudomonadota</taxon>
        <taxon>Alphaproteobacteria</taxon>
        <taxon>Hyphomicrobiales</taxon>
        <taxon>Rhizobiaceae</taxon>
        <taxon>Endobacterium</taxon>
    </lineage>
</organism>
<dbReference type="Proteomes" id="UP000435138">
    <property type="component" value="Unassembled WGS sequence"/>
</dbReference>
<protein>
    <submittedName>
        <fullName evidence="3">Murein L,D-transpeptidase</fullName>
    </submittedName>
</protein>
<dbReference type="InterPro" id="IPR006311">
    <property type="entry name" value="TAT_signal"/>
</dbReference>
<feature type="signal peptide" evidence="2">
    <location>
        <begin position="1"/>
        <end position="33"/>
    </location>
</feature>
<proteinExistence type="predicted"/>
<evidence type="ECO:0000313" key="4">
    <source>
        <dbReference type="Proteomes" id="UP000435138"/>
    </source>
</evidence>
<dbReference type="AlphaFoldDB" id="A0A6A8AGQ4"/>
<dbReference type="PROSITE" id="PS51318">
    <property type="entry name" value="TAT"/>
    <property type="match status" value="1"/>
</dbReference>
<evidence type="ECO:0000256" key="1">
    <source>
        <dbReference type="SAM" id="MobiDB-lite"/>
    </source>
</evidence>